<evidence type="ECO:0000313" key="2">
    <source>
        <dbReference type="EMBL" id="RYU74075.1"/>
    </source>
</evidence>
<feature type="transmembrane region" description="Helical" evidence="1">
    <location>
        <begin position="198"/>
        <end position="217"/>
    </location>
</feature>
<feature type="transmembrane region" description="Helical" evidence="1">
    <location>
        <begin position="229"/>
        <end position="251"/>
    </location>
</feature>
<dbReference type="EMBL" id="SEWE01000016">
    <property type="protein sequence ID" value="RYU79960.1"/>
    <property type="molecule type" value="Genomic_DNA"/>
</dbReference>
<keyword evidence="4" id="KW-1185">Reference proteome</keyword>
<dbReference type="PROSITE" id="PS51257">
    <property type="entry name" value="PROKAR_LIPOPROTEIN"/>
    <property type="match status" value="1"/>
</dbReference>
<sequence>MRLYSLWLGLVWLGALAGCQSTRLATRLPAEAAPSYQHSSIHPVKPTEVVATQPELTASVSPDTATAGQTPNQALVKSRPVYHRGPATSPDTTLARPAVGLVPTGKPDTFTTLVNLTGLAVATGGVVGAAGAQGNYSEITRFFGVSLLLLGLALLFYQSTNGRWRLARQARRAAKQPNAPAALSPEVQIQRNLRLGKWLLLSGAFLLGLVVALAFLLPVIEIGVFTLNLLLVMLALNLLLVGSTISLLALLEGS</sequence>
<evidence type="ECO:0000313" key="4">
    <source>
        <dbReference type="Proteomes" id="UP000294155"/>
    </source>
</evidence>
<keyword evidence="1" id="KW-0812">Transmembrane</keyword>
<accession>A0A4Q5L896</accession>
<proteinExistence type="predicted"/>
<feature type="transmembrane region" description="Helical" evidence="1">
    <location>
        <begin position="139"/>
        <end position="157"/>
    </location>
</feature>
<keyword evidence="1" id="KW-1133">Transmembrane helix</keyword>
<dbReference type="EMBL" id="SEWE01000084">
    <property type="protein sequence ID" value="RYU74075.1"/>
    <property type="molecule type" value="Genomic_DNA"/>
</dbReference>
<keyword evidence="1" id="KW-0472">Membrane</keyword>
<evidence type="ECO:0000313" key="3">
    <source>
        <dbReference type="EMBL" id="RYU79960.1"/>
    </source>
</evidence>
<dbReference type="Proteomes" id="UP000294155">
    <property type="component" value="Unassembled WGS sequence"/>
</dbReference>
<evidence type="ECO:0000256" key="1">
    <source>
        <dbReference type="SAM" id="Phobius"/>
    </source>
</evidence>
<dbReference type="RefSeq" id="WP_129920961.1">
    <property type="nucleotide sequence ID" value="NZ_SEWE01000016.1"/>
</dbReference>
<comment type="caution">
    <text evidence="2">The sequence shown here is derived from an EMBL/GenBank/DDBJ whole genome shotgun (WGS) entry which is preliminary data.</text>
</comment>
<organism evidence="2 4">
    <name type="scientific">Hymenobacter persicinus</name>
    <dbReference type="NCBI Taxonomy" id="2025506"/>
    <lineage>
        <taxon>Bacteria</taxon>
        <taxon>Pseudomonadati</taxon>
        <taxon>Bacteroidota</taxon>
        <taxon>Cytophagia</taxon>
        <taxon>Cytophagales</taxon>
        <taxon>Hymenobacteraceae</taxon>
        <taxon>Hymenobacter</taxon>
    </lineage>
</organism>
<gene>
    <name evidence="3" type="ORF">EWM57_09785</name>
    <name evidence="2" type="ORF">EWM57_20530</name>
</gene>
<dbReference type="AlphaFoldDB" id="A0A4Q5L896"/>
<reference evidence="2 4" key="1">
    <citation type="submission" date="2019-02" db="EMBL/GenBank/DDBJ databases">
        <title>Bacterial novel species isolated from soil.</title>
        <authorList>
            <person name="Jung H.-Y."/>
        </authorList>
    </citation>
    <scope>NUCLEOTIDE SEQUENCE [LARGE SCALE GENOMIC DNA]</scope>
    <source>
        <strain evidence="2 4">1-3-3-3</strain>
    </source>
</reference>
<name>A0A4Q5L896_9BACT</name>
<protein>
    <submittedName>
        <fullName evidence="2">Uncharacterized protein</fullName>
    </submittedName>
</protein>